<dbReference type="InterPro" id="IPR019787">
    <property type="entry name" value="Znf_PHD-finger"/>
</dbReference>
<comment type="similarity">
    <text evidence="2 10">Belongs to the ING family.</text>
</comment>
<dbReference type="SUPFAM" id="SSF57903">
    <property type="entry name" value="FYVE/PHD zinc finger"/>
    <property type="match status" value="1"/>
</dbReference>
<feature type="domain" description="PHD-type" evidence="13">
    <location>
        <begin position="297"/>
        <end position="346"/>
    </location>
</feature>
<evidence type="ECO:0000256" key="10">
    <source>
        <dbReference type="RuleBase" id="RU361213"/>
    </source>
</evidence>
<dbReference type="STRING" id="1137138.A0A067P331"/>
<dbReference type="SMART" id="SM00249">
    <property type="entry name" value="PHD"/>
    <property type="match status" value="1"/>
</dbReference>
<dbReference type="SMART" id="SM01408">
    <property type="entry name" value="ING"/>
    <property type="match status" value="1"/>
</dbReference>
<dbReference type="GO" id="GO:0008270">
    <property type="term" value="F:zinc ion binding"/>
    <property type="evidence" value="ECO:0007669"/>
    <property type="project" value="UniProtKB-KW"/>
</dbReference>
<feature type="site" description="Histone H3K4me3 binding" evidence="7">
    <location>
        <position position="299"/>
    </location>
</feature>
<feature type="coiled-coil region" evidence="11">
    <location>
        <begin position="149"/>
        <end position="191"/>
    </location>
</feature>
<evidence type="ECO:0000256" key="4">
    <source>
        <dbReference type="ARBA" id="ARBA00022771"/>
    </source>
</evidence>
<comment type="domain">
    <text evidence="10">The PHD-type zinc finger mediates the binding to H3K4me3.</text>
</comment>
<keyword evidence="10" id="KW-0156">Chromatin regulator</keyword>
<evidence type="ECO:0000256" key="11">
    <source>
        <dbReference type="SAM" id="Coils"/>
    </source>
</evidence>
<dbReference type="Pfam" id="PF12998">
    <property type="entry name" value="ING"/>
    <property type="match status" value="2"/>
</dbReference>
<dbReference type="CDD" id="cd15505">
    <property type="entry name" value="PHD_ING"/>
    <property type="match status" value="1"/>
</dbReference>
<evidence type="ECO:0000259" key="13">
    <source>
        <dbReference type="PROSITE" id="PS50016"/>
    </source>
</evidence>
<feature type="site" description="Histone H3K4me3 binding" evidence="7">
    <location>
        <position position="322"/>
    </location>
</feature>
<dbReference type="GO" id="GO:0006325">
    <property type="term" value="P:chromatin organization"/>
    <property type="evidence" value="ECO:0007669"/>
    <property type="project" value="UniProtKB-KW"/>
</dbReference>
<evidence type="ECO:0000256" key="9">
    <source>
        <dbReference type="PROSITE-ProRule" id="PRU00146"/>
    </source>
</evidence>
<dbReference type="HOGENOM" id="CLU_031900_8_1_1"/>
<evidence type="ECO:0000313" key="14">
    <source>
        <dbReference type="EMBL" id="KDQ33655.1"/>
    </source>
</evidence>
<dbReference type="GO" id="GO:0000785">
    <property type="term" value="C:chromatin"/>
    <property type="evidence" value="ECO:0007669"/>
    <property type="project" value="UniProtKB-ARBA"/>
</dbReference>
<dbReference type="AlphaFoldDB" id="A0A067P331"/>
<comment type="subcellular location">
    <subcellularLocation>
        <location evidence="1 10">Nucleus</location>
    </subcellularLocation>
</comment>
<evidence type="ECO:0000256" key="6">
    <source>
        <dbReference type="ARBA" id="ARBA00023242"/>
    </source>
</evidence>
<evidence type="ECO:0000256" key="2">
    <source>
        <dbReference type="ARBA" id="ARBA00010210"/>
    </source>
</evidence>
<feature type="compositionally biased region" description="Low complexity" evidence="12">
    <location>
        <begin position="123"/>
        <end position="135"/>
    </location>
</feature>
<accession>A0A067P331</accession>
<sequence>MSTRRSLRSQRHTQDDERDVVVDGHESDDRGENAENVDKEQMIWDAFREEHYEAIEQLPLTLHRQFTLMRELDQQAKGHTSNLLPTLQLYIRKRREIARSKAPENLQAESTSPRLSHKDDDTPSSSPNSQSPISNGMEARTTRELLSHIARLAEDLSSASEEKVNLAQAACDSIDRQIRQIDQAIKEQEAAISLGSHSGTSLAPVILPDLAAVPRWSRMTHVEISDEEEGEAPLPLQDDEGMVLGVTTNAPGKRRRGRPKGQPKVTEAQGLVGAEPRRRETRSLKILPPKPPNDDEDVYCLCQGSKEDAMIACDGEHCKYEWFHWSCVGVTQEIEGKWFCPECRTQPQAHGRRRKSVVQ</sequence>
<dbReference type="Gene3D" id="3.30.40.10">
    <property type="entry name" value="Zinc/RING finger domain, C3HC4 (zinc finger)"/>
    <property type="match status" value="1"/>
</dbReference>
<feature type="binding site" evidence="8">
    <location>
        <position position="324"/>
    </location>
    <ligand>
        <name>Zn(2+)</name>
        <dbReference type="ChEBI" id="CHEBI:29105"/>
        <label>1</label>
    </ligand>
</feature>
<keyword evidence="6 10" id="KW-0539">Nucleus</keyword>
<keyword evidence="11" id="KW-0175">Coiled coil</keyword>
<feature type="site" description="Histone H3K4me3 binding" evidence="7">
    <location>
        <position position="310"/>
    </location>
</feature>
<dbReference type="OrthoDB" id="5411773at2759"/>
<evidence type="ECO:0000256" key="8">
    <source>
        <dbReference type="PIRSR" id="PIRSR628651-51"/>
    </source>
</evidence>
<organism evidence="14 15">
    <name type="scientific">Pleurotus ostreatus (strain PC15)</name>
    <name type="common">Oyster mushroom</name>
    <dbReference type="NCBI Taxonomy" id="1137138"/>
    <lineage>
        <taxon>Eukaryota</taxon>
        <taxon>Fungi</taxon>
        <taxon>Dikarya</taxon>
        <taxon>Basidiomycota</taxon>
        <taxon>Agaricomycotina</taxon>
        <taxon>Agaricomycetes</taxon>
        <taxon>Agaricomycetidae</taxon>
        <taxon>Agaricales</taxon>
        <taxon>Pleurotineae</taxon>
        <taxon>Pleurotaceae</taxon>
        <taxon>Pleurotus</taxon>
    </lineage>
</organism>
<dbReference type="PANTHER" id="PTHR10333">
    <property type="entry name" value="INHIBITOR OF GROWTH PROTEIN"/>
    <property type="match status" value="1"/>
</dbReference>
<gene>
    <name evidence="14" type="ORF">PLEOSDRAFT_1110677</name>
</gene>
<feature type="compositionally biased region" description="Basic residues" evidence="12">
    <location>
        <begin position="252"/>
        <end position="261"/>
    </location>
</feature>
<feature type="region of interest" description="Disordered" evidence="12">
    <location>
        <begin position="248"/>
        <end position="278"/>
    </location>
</feature>
<dbReference type="PROSITE" id="PS50016">
    <property type="entry name" value="ZF_PHD_2"/>
    <property type="match status" value="1"/>
</dbReference>
<dbReference type="Gene3D" id="6.10.140.1740">
    <property type="match status" value="1"/>
</dbReference>
<reference evidence="15" key="1">
    <citation type="journal article" date="2014" name="Proc. Natl. Acad. Sci. U.S.A.">
        <title>Extensive sampling of basidiomycete genomes demonstrates inadequacy of the white-rot/brown-rot paradigm for wood decay fungi.</title>
        <authorList>
            <person name="Riley R."/>
            <person name="Salamov A.A."/>
            <person name="Brown D.W."/>
            <person name="Nagy L.G."/>
            <person name="Floudas D."/>
            <person name="Held B.W."/>
            <person name="Levasseur A."/>
            <person name="Lombard V."/>
            <person name="Morin E."/>
            <person name="Otillar R."/>
            <person name="Lindquist E.A."/>
            <person name="Sun H."/>
            <person name="LaButti K.M."/>
            <person name="Schmutz J."/>
            <person name="Jabbour D."/>
            <person name="Luo H."/>
            <person name="Baker S.E."/>
            <person name="Pisabarro A.G."/>
            <person name="Walton J.D."/>
            <person name="Blanchette R.A."/>
            <person name="Henrissat B."/>
            <person name="Martin F."/>
            <person name="Cullen D."/>
            <person name="Hibbett D.S."/>
            <person name="Grigoriev I.V."/>
        </authorList>
    </citation>
    <scope>NUCLEOTIDE SEQUENCE [LARGE SCALE GENOMIC DNA]</scope>
    <source>
        <strain evidence="15">PC15</strain>
    </source>
</reference>
<feature type="binding site" evidence="8">
    <location>
        <position position="343"/>
    </location>
    <ligand>
        <name>Zn(2+)</name>
        <dbReference type="ChEBI" id="CHEBI:29105"/>
        <label>2</label>
    </ligand>
</feature>
<evidence type="ECO:0000256" key="7">
    <source>
        <dbReference type="PIRSR" id="PIRSR628651-50"/>
    </source>
</evidence>
<feature type="site" description="Histone H3K4me3 binding" evidence="7">
    <location>
        <position position="314"/>
    </location>
</feature>
<dbReference type="InterPro" id="IPR013083">
    <property type="entry name" value="Znf_RING/FYVE/PHD"/>
</dbReference>
<keyword evidence="4 9" id="KW-0863">Zinc-finger</keyword>
<dbReference type="InterPro" id="IPR001965">
    <property type="entry name" value="Znf_PHD"/>
</dbReference>
<dbReference type="InterPro" id="IPR028651">
    <property type="entry name" value="ING_fam"/>
</dbReference>
<feature type="binding site" evidence="8">
    <location>
        <position position="302"/>
    </location>
    <ligand>
        <name>Zn(2+)</name>
        <dbReference type="ChEBI" id="CHEBI:29105"/>
        <label>1</label>
    </ligand>
</feature>
<dbReference type="InterPro" id="IPR019786">
    <property type="entry name" value="Zinc_finger_PHD-type_CS"/>
</dbReference>
<dbReference type="InterPro" id="IPR024610">
    <property type="entry name" value="ING_N_histone-binding"/>
</dbReference>
<feature type="binding site" evidence="8">
    <location>
        <position position="313"/>
    </location>
    <ligand>
        <name>Zn(2+)</name>
        <dbReference type="ChEBI" id="CHEBI:29105"/>
        <label>2</label>
    </ligand>
</feature>
<keyword evidence="3 8" id="KW-0479">Metal-binding</keyword>
<keyword evidence="5 8" id="KW-0862">Zinc</keyword>
<evidence type="ECO:0000256" key="3">
    <source>
        <dbReference type="ARBA" id="ARBA00022723"/>
    </source>
</evidence>
<evidence type="ECO:0000256" key="12">
    <source>
        <dbReference type="SAM" id="MobiDB-lite"/>
    </source>
</evidence>
<feature type="region of interest" description="Disordered" evidence="12">
    <location>
        <begin position="98"/>
        <end position="137"/>
    </location>
</feature>
<dbReference type="PROSITE" id="PS01359">
    <property type="entry name" value="ZF_PHD_1"/>
    <property type="match status" value="1"/>
</dbReference>
<proteinExistence type="inferred from homology"/>
<comment type="function">
    <text evidence="10">Component of an histone acetyltransferase complex.</text>
</comment>
<dbReference type="GO" id="GO:0005634">
    <property type="term" value="C:nucleus"/>
    <property type="evidence" value="ECO:0007669"/>
    <property type="project" value="UniProtKB-SubCell"/>
</dbReference>
<feature type="binding site" evidence="8">
    <location>
        <position position="340"/>
    </location>
    <ligand>
        <name>Zn(2+)</name>
        <dbReference type="ChEBI" id="CHEBI:29105"/>
        <label>2</label>
    </ligand>
</feature>
<evidence type="ECO:0000256" key="1">
    <source>
        <dbReference type="ARBA" id="ARBA00004123"/>
    </source>
</evidence>
<dbReference type="InterPro" id="IPR011011">
    <property type="entry name" value="Znf_FYVE_PHD"/>
</dbReference>
<comment type="subunit">
    <text evidence="10">Component of an histone acetyltransferase complex. Interacts with H3K4me3 and to a lesser extent with H3K4me2.</text>
</comment>
<dbReference type="VEuPathDB" id="FungiDB:PLEOSDRAFT_1110677"/>
<dbReference type="EMBL" id="KL198004">
    <property type="protein sequence ID" value="KDQ33655.1"/>
    <property type="molecule type" value="Genomic_DNA"/>
</dbReference>
<feature type="binding site" evidence="8">
    <location>
        <position position="318"/>
    </location>
    <ligand>
        <name>Zn(2+)</name>
        <dbReference type="ChEBI" id="CHEBI:29105"/>
        <label>2</label>
    </ligand>
</feature>
<feature type="compositionally biased region" description="Basic residues" evidence="12">
    <location>
        <begin position="1"/>
        <end position="11"/>
    </location>
</feature>
<feature type="region of interest" description="Disordered" evidence="12">
    <location>
        <begin position="1"/>
        <end position="37"/>
    </location>
</feature>
<name>A0A067P331_PLEO1</name>
<dbReference type="Proteomes" id="UP000027073">
    <property type="component" value="Unassembled WGS sequence"/>
</dbReference>
<dbReference type="CDD" id="cd16859">
    <property type="entry name" value="ING_ING4_5"/>
    <property type="match status" value="1"/>
</dbReference>
<evidence type="ECO:0000256" key="5">
    <source>
        <dbReference type="ARBA" id="ARBA00022833"/>
    </source>
</evidence>
<feature type="binding site" evidence="8">
    <location>
        <position position="327"/>
    </location>
    <ligand>
        <name>Zn(2+)</name>
        <dbReference type="ChEBI" id="CHEBI:29105"/>
        <label>1</label>
    </ligand>
</feature>
<dbReference type="InParanoid" id="A0A067P331"/>
<feature type="binding site" evidence="8">
    <location>
        <position position="300"/>
    </location>
    <ligand>
        <name>Zn(2+)</name>
        <dbReference type="ChEBI" id="CHEBI:29105"/>
        <label>1</label>
    </ligand>
</feature>
<evidence type="ECO:0000313" key="15">
    <source>
        <dbReference type="Proteomes" id="UP000027073"/>
    </source>
</evidence>
<protein>
    <recommendedName>
        <fullName evidence="10">Chromatin modification-related protein</fullName>
    </recommendedName>
</protein>
<feature type="compositionally biased region" description="Basic and acidic residues" evidence="12">
    <location>
        <begin position="12"/>
        <end position="37"/>
    </location>
</feature>